<dbReference type="EMBL" id="CM043020">
    <property type="protein sequence ID" value="KAI4459710.1"/>
    <property type="molecule type" value="Genomic_DNA"/>
</dbReference>
<protein>
    <submittedName>
        <fullName evidence="1">Dolichyl glycosyltransferase</fullName>
    </submittedName>
</protein>
<proteinExistence type="predicted"/>
<accession>A0ACB9SYU5</accession>
<comment type="caution">
    <text evidence="1">The sequence shown here is derived from an EMBL/GenBank/DDBJ whole genome shotgun (WGS) entry which is preliminary data.</text>
</comment>
<sequence>MFFFILPLVTCFKLLLIPAYRSTDFEVHRNWLAITHNLPIKKWYFENTSEWTLDYPPIFAWFEYFLSQVAQYFDKDMLVIENLNYSSWETIVFQRLSVIIADLVYAYGVQQCCLILPKSWQTNVILPVLLLANVGLLMVDHIHFQYNGIMFGILLLSITKMLKEQYIWSAFWFTILLNMKHIFIYLAPAYFIYMLRNYCFRNKKAGTSFSTGCIHFIKLAGTVISLFLITFVPFYDHINQVFLECFHVERKITDIYYISFFCAYNNMCKKITALLLKRVGVLVKTCLVRKGDVAEGSYTTNPSPGSLVNLIETIVSSLSGEMYLWQRKLQDIVVLIILMYLACVWLCPTGRALFGVPVHTKAWFYCRLFLTVSFKYAIISHAVHLISSLISSIQTFFSSAGPPSIRPYKFTQNFVKLKLIIQIFWFNFLLRDTKDVSVNKHKIKIYETRILLSIFFVFIYCICISVNSCDRLVLLPFANLSIITFFCIFRVLPFFFLKTEITSYLMDVSVLLA</sequence>
<evidence type="ECO:0000313" key="2">
    <source>
        <dbReference type="Proteomes" id="UP001056778"/>
    </source>
</evidence>
<reference evidence="1" key="1">
    <citation type="submission" date="2022-04" db="EMBL/GenBank/DDBJ databases">
        <title>Chromosome-scale genome assembly of Holotrichia oblita Faldermann.</title>
        <authorList>
            <person name="Rongchong L."/>
        </authorList>
    </citation>
    <scope>NUCLEOTIDE SEQUENCE</scope>
    <source>
        <strain evidence="1">81SQS9</strain>
    </source>
</reference>
<gene>
    <name evidence="1" type="ORF">MML48_6g00007302</name>
</gene>
<keyword evidence="2" id="KW-1185">Reference proteome</keyword>
<name>A0ACB9SYU5_HOLOL</name>
<dbReference type="Proteomes" id="UP001056778">
    <property type="component" value="Chromosome 6"/>
</dbReference>
<evidence type="ECO:0000313" key="1">
    <source>
        <dbReference type="EMBL" id="KAI4459710.1"/>
    </source>
</evidence>
<organism evidence="1 2">
    <name type="scientific">Holotrichia oblita</name>
    <name type="common">Chafer beetle</name>
    <dbReference type="NCBI Taxonomy" id="644536"/>
    <lineage>
        <taxon>Eukaryota</taxon>
        <taxon>Metazoa</taxon>
        <taxon>Ecdysozoa</taxon>
        <taxon>Arthropoda</taxon>
        <taxon>Hexapoda</taxon>
        <taxon>Insecta</taxon>
        <taxon>Pterygota</taxon>
        <taxon>Neoptera</taxon>
        <taxon>Endopterygota</taxon>
        <taxon>Coleoptera</taxon>
        <taxon>Polyphaga</taxon>
        <taxon>Scarabaeiformia</taxon>
        <taxon>Scarabaeidae</taxon>
        <taxon>Melolonthinae</taxon>
        <taxon>Holotrichia</taxon>
    </lineage>
</organism>